<dbReference type="OrthoDB" id="6247875at2759"/>
<organism evidence="1 2">
    <name type="scientific">Paxillus rubicundulus Ve08.2h10</name>
    <dbReference type="NCBI Taxonomy" id="930991"/>
    <lineage>
        <taxon>Eukaryota</taxon>
        <taxon>Fungi</taxon>
        <taxon>Dikarya</taxon>
        <taxon>Basidiomycota</taxon>
        <taxon>Agaricomycotina</taxon>
        <taxon>Agaricomycetes</taxon>
        <taxon>Agaricomycetidae</taxon>
        <taxon>Boletales</taxon>
        <taxon>Paxilineae</taxon>
        <taxon>Paxillaceae</taxon>
        <taxon>Paxillus</taxon>
    </lineage>
</organism>
<dbReference type="EMBL" id="KN828349">
    <property type="protein sequence ID" value="KIK75100.1"/>
    <property type="molecule type" value="Genomic_DNA"/>
</dbReference>
<reference evidence="1 2" key="1">
    <citation type="submission" date="2014-04" db="EMBL/GenBank/DDBJ databases">
        <authorList>
            <consortium name="DOE Joint Genome Institute"/>
            <person name="Kuo A."/>
            <person name="Kohler A."/>
            <person name="Jargeat P."/>
            <person name="Nagy L.G."/>
            <person name="Floudas D."/>
            <person name="Copeland A."/>
            <person name="Barry K.W."/>
            <person name="Cichocki N."/>
            <person name="Veneault-Fourrey C."/>
            <person name="LaButti K."/>
            <person name="Lindquist E.A."/>
            <person name="Lipzen A."/>
            <person name="Lundell T."/>
            <person name="Morin E."/>
            <person name="Murat C."/>
            <person name="Sun H."/>
            <person name="Tunlid A."/>
            <person name="Henrissat B."/>
            <person name="Grigoriev I.V."/>
            <person name="Hibbett D.S."/>
            <person name="Martin F."/>
            <person name="Nordberg H.P."/>
            <person name="Cantor M.N."/>
            <person name="Hua S.X."/>
        </authorList>
    </citation>
    <scope>NUCLEOTIDE SEQUENCE [LARGE SCALE GENOMIC DNA]</scope>
    <source>
        <strain evidence="1 2">Ve08.2h10</strain>
    </source>
</reference>
<name>A0A0D0DCL4_9AGAM</name>
<gene>
    <name evidence="1" type="ORF">PAXRUDRAFT_19283</name>
</gene>
<dbReference type="STRING" id="930991.A0A0D0DCL4"/>
<evidence type="ECO:0000313" key="1">
    <source>
        <dbReference type="EMBL" id="KIK75100.1"/>
    </source>
</evidence>
<accession>A0A0D0DCL4</accession>
<dbReference type="HOGENOM" id="CLU_2528171_0_0_1"/>
<dbReference type="AlphaFoldDB" id="A0A0D0DCL4"/>
<reference evidence="2" key="2">
    <citation type="submission" date="2015-01" db="EMBL/GenBank/DDBJ databases">
        <title>Evolutionary Origins and Diversification of the Mycorrhizal Mutualists.</title>
        <authorList>
            <consortium name="DOE Joint Genome Institute"/>
            <consortium name="Mycorrhizal Genomics Consortium"/>
            <person name="Kohler A."/>
            <person name="Kuo A."/>
            <person name="Nagy L.G."/>
            <person name="Floudas D."/>
            <person name="Copeland A."/>
            <person name="Barry K.W."/>
            <person name="Cichocki N."/>
            <person name="Veneault-Fourrey C."/>
            <person name="LaButti K."/>
            <person name="Lindquist E.A."/>
            <person name="Lipzen A."/>
            <person name="Lundell T."/>
            <person name="Morin E."/>
            <person name="Murat C."/>
            <person name="Riley R."/>
            <person name="Ohm R."/>
            <person name="Sun H."/>
            <person name="Tunlid A."/>
            <person name="Henrissat B."/>
            <person name="Grigoriev I.V."/>
            <person name="Hibbett D.S."/>
            <person name="Martin F."/>
        </authorList>
    </citation>
    <scope>NUCLEOTIDE SEQUENCE [LARGE SCALE GENOMIC DNA]</scope>
    <source>
        <strain evidence="2">Ve08.2h10</strain>
    </source>
</reference>
<dbReference type="Proteomes" id="UP000054538">
    <property type="component" value="Unassembled WGS sequence"/>
</dbReference>
<keyword evidence="2" id="KW-1185">Reference proteome</keyword>
<proteinExistence type="predicted"/>
<protein>
    <submittedName>
        <fullName evidence="1">Uncharacterized protein</fullName>
    </submittedName>
</protein>
<evidence type="ECO:0000313" key="2">
    <source>
        <dbReference type="Proteomes" id="UP000054538"/>
    </source>
</evidence>
<dbReference type="InParanoid" id="A0A0D0DCL4"/>
<sequence>MPALCTHDTASQSLEVITDTIQPPSLAIISQMPPTFIFPLNKINSSSYSSPIRSFFEPDLWQLTLIPSQPTLICTLSPVSLSALR</sequence>